<feature type="domain" description="Cyclin C-terminal" evidence="7">
    <location>
        <begin position="428"/>
        <end position="543"/>
    </location>
</feature>
<dbReference type="InterPro" id="IPR004367">
    <property type="entry name" value="Cyclin_C-dom"/>
</dbReference>
<dbReference type="FunFam" id="1.10.472.10:FF:000001">
    <property type="entry name" value="G2/mitotic-specific cyclin"/>
    <property type="match status" value="1"/>
</dbReference>
<accession>A0A0J9XDF8</accession>
<sequence length="553" mass="62565">MWILSPESPLLVPKLYNNHVLTTVLSSPFQVRLQRTIRTRQDRENTGLLATHSSASKKPFGTSTGTISTIISATTAAPRSSSKRRVLGTVTNIPSLARKSTNTNGLKHSRNSGSNTGHNSTKNRFNAINKNVNTHFLHHNNNGINIRSTGTEMLADLASRVSSHSLPLHPVQAAEYVTSGSVLNSIDMYSHYSDDDTEVESVPEFNDEDDKSSDVESINEPQNEIINFHDDAGILPQPPYRITISHQCGTNPNALAPVWSIFDCQVMAELDAEFRTKPGVFDENDEDTYDISMVPEYNADIFEYMRILELGYVPNADYMAHQPDITWRMRTLMIDWIVRVHDHCNLLPETLFLTVNYIDRFLSLKPVNEQKLQLVGLVAMFVASKYEEITSPSVKDIAYLADNEYTIDEILRAECYMINLFEFKMGWPGPMSFLRRSSKADDYDSDVRTLAKYLLELTVMEPRLISAPASWLAAAAHYLALHVLERGPWSKAHSYFSGYPETVLRPAVKLIVECCRHPQTHHRSIFKKYSETRFRCVSMLVSDWMATGTSELF</sequence>
<keyword evidence="9" id="KW-1185">Reference proteome</keyword>
<dbReference type="Gene3D" id="1.10.472.10">
    <property type="entry name" value="Cyclin-like"/>
    <property type="match status" value="2"/>
</dbReference>
<dbReference type="SUPFAM" id="SSF47954">
    <property type="entry name" value="Cyclin-like"/>
    <property type="match status" value="2"/>
</dbReference>
<keyword evidence="2 4" id="KW-0195">Cyclin</keyword>
<feature type="compositionally biased region" description="Acidic residues" evidence="5">
    <location>
        <begin position="195"/>
        <end position="211"/>
    </location>
</feature>
<dbReference type="SMART" id="SM01332">
    <property type="entry name" value="Cyclin_C"/>
    <property type="match status" value="1"/>
</dbReference>
<evidence type="ECO:0000313" key="8">
    <source>
        <dbReference type="EMBL" id="CDO55288.1"/>
    </source>
</evidence>
<evidence type="ECO:0000256" key="4">
    <source>
        <dbReference type="RuleBase" id="RU000383"/>
    </source>
</evidence>
<name>A0A0J9XDF8_GEOCN</name>
<evidence type="ECO:0000256" key="5">
    <source>
        <dbReference type="SAM" id="MobiDB-lite"/>
    </source>
</evidence>
<dbReference type="InterPro" id="IPR048258">
    <property type="entry name" value="Cyclins_cyclin-box"/>
</dbReference>
<reference evidence="8" key="1">
    <citation type="submission" date="2014-03" db="EMBL/GenBank/DDBJ databases">
        <authorList>
            <person name="Casaregola S."/>
        </authorList>
    </citation>
    <scope>NUCLEOTIDE SEQUENCE [LARGE SCALE GENOMIC DNA]</scope>
    <source>
        <strain evidence="8">CLIB 918</strain>
    </source>
</reference>
<evidence type="ECO:0000256" key="3">
    <source>
        <dbReference type="ARBA" id="ARBA00023306"/>
    </source>
</evidence>
<dbReference type="Pfam" id="PF00134">
    <property type="entry name" value="Cyclin_N"/>
    <property type="match status" value="1"/>
</dbReference>
<feature type="domain" description="Cyclin-like" evidence="6">
    <location>
        <begin position="432"/>
        <end position="513"/>
    </location>
</feature>
<dbReference type="SMART" id="SM00385">
    <property type="entry name" value="CYCLIN"/>
    <property type="match status" value="2"/>
</dbReference>
<evidence type="ECO:0000256" key="2">
    <source>
        <dbReference type="ARBA" id="ARBA00023127"/>
    </source>
</evidence>
<dbReference type="InterPro" id="IPR013763">
    <property type="entry name" value="Cyclin-like_dom"/>
</dbReference>
<evidence type="ECO:0000259" key="6">
    <source>
        <dbReference type="SMART" id="SM00385"/>
    </source>
</evidence>
<keyword evidence="3" id="KW-0131">Cell cycle</keyword>
<dbReference type="GO" id="GO:0051301">
    <property type="term" value="P:cell division"/>
    <property type="evidence" value="ECO:0007669"/>
    <property type="project" value="UniProtKB-KW"/>
</dbReference>
<dbReference type="OrthoDB" id="5590282at2759"/>
<dbReference type="GO" id="GO:0016538">
    <property type="term" value="F:cyclin-dependent protein serine/threonine kinase regulator activity"/>
    <property type="evidence" value="ECO:0007669"/>
    <property type="project" value="UniProtKB-ARBA"/>
</dbReference>
<comment type="caution">
    <text evidence="8">The sequence shown here is derived from an EMBL/GenBank/DDBJ whole genome shotgun (WGS) entry which is preliminary data.</text>
</comment>
<dbReference type="InterPro" id="IPR006671">
    <property type="entry name" value="Cyclin_N"/>
</dbReference>
<organism evidence="8 9">
    <name type="scientific">Geotrichum candidum</name>
    <name type="common">Oospora lactis</name>
    <name type="synonym">Dipodascus geotrichum</name>
    <dbReference type="NCBI Taxonomy" id="1173061"/>
    <lineage>
        <taxon>Eukaryota</taxon>
        <taxon>Fungi</taxon>
        <taxon>Dikarya</taxon>
        <taxon>Ascomycota</taxon>
        <taxon>Saccharomycotina</taxon>
        <taxon>Dipodascomycetes</taxon>
        <taxon>Dipodascales</taxon>
        <taxon>Dipodascaceae</taxon>
        <taxon>Geotrichum</taxon>
    </lineage>
</organism>
<feature type="region of interest" description="Disordered" evidence="5">
    <location>
        <begin position="42"/>
        <end position="64"/>
    </location>
</feature>
<dbReference type="Pfam" id="PF02984">
    <property type="entry name" value="Cyclin_C"/>
    <property type="match status" value="1"/>
</dbReference>
<dbReference type="STRING" id="1173061.A0A0J9XDF8"/>
<comment type="similarity">
    <text evidence="4">Belongs to the cyclin family.</text>
</comment>
<dbReference type="PANTHER" id="PTHR10177">
    <property type="entry name" value="CYCLINS"/>
    <property type="match status" value="1"/>
</dbReference>
<keyword evidence="1" id="KW-0132">Cell division</keyword>
<dbReference type="InterPro" id="IPR039361">
    <property type="entry name" value="Cyclin"/>
</dbReference>
<protein>
    <submittedName>
        <fullName evidence="8">Similar to Saccharomyces cerevisiae YLR210W (Ohnolog of YDL155W) CLB4 B-type cyclin involved in cell cycle progression</fullName>
    </submittedName>
</protein>
<gene>
    <name evidence="8" type="ORF">BN980_GECA10s02837g</name>
</gene>
<feature type="region of interest" description="Disordered" evidence="5">
    <location>
        <begin position="194"/>
        <end position="216"/>
    </location>
</feature>
<dbReference type="AlphaFoldDB" id="A0A0J9XDF8"/>
<dbReference type="EMBL" id="CCBN010000010">
    <property type="protein sequence ID" value="CDO55288.1"/>
    <property type="molecule type" value="Genomic_DNA"/>
</dbReference>
<dbReference type="PROSITE" id="PS00292">
    <property type="entry name" value="CYCLINS"/>
    <property type="match status" value="1"/>
</dbReference>
<feature type="region of interest" description="Disordered" evidence="5">
    <location>
        <begin position="97"/>
        <end position="121"/>
    </location>
</feature>
<evidence type="ECO:0000259" key="7">
    <source>
        <dbReference type="SMART" id="SM01332"/>
    </source>
</evidence>
<proteinExistence type="inferred from homology"/>
<evidence type="ECO:0000256" key="1">
    <source>
        <dbReference type="ARBA" id="ARBA00022618"/>
    </source>
</evidence>
<dbReference type="InterPro" id="IPR036915">
    <property type="entry name" value="Cyclin-like_sf"/>
</dbReference>
<evidence type="ECO:0000313" key="9">
    <source>
        <dbReference type="Proteomes" id="UP000242525"/>
    </source>
</evidence>
<feature type="domain" description="Cyclin-like" evidence="6">
    <location>
        <begin position="335"/>
        <end position="419"/>
    </location>
</feature>
<dbReference type="Proteomes" id="UP000242525">
    <property type="component" value="Unassembled WGS sequence"/>
</dbReference>